<reference evidence="3" key="1">
    <citation type="submission" date="2015-12" db="EMBL/GenBank/DDBJ databases">
        <title>De novo transcriptome assembly of four potential Pierce s Disease insect vectors from Arizona vineyards.</title>
        <authorList>
            <person name="Tassone E.E."/>
        </authorList>
    </citation>
    <scope>NUCLEOTIDE SEQUENCE</scope>
</reference>
<dbReference type="AlphaFoldDB" id="A0A1B6C0U6"/>
<evidence type="ECO:0000256" key="1">
    <source>
        <dbReference type="SAM" id="MobiDB-lite"/>
    </source>
</evidence>
<accession>A0A1B6C0U6</accession>
<dbReference type="Pfam" id="PF13843">
    <property type="entry name" value="DDE_Tnp_1_7"/>
    <property type="match status" value="1"/>
</dbReference>
<proteinExistence type="predicted"/>
<evidence type="ECO:0000259" key="2">
    <source>
        <dbReference type="Pfam" id="PF13843"/>
    </source>
</evidence>
<name>A0A1B6C0U6_9HEMI</name>
<feature type="compositionally biased region" description="Acidic residues" evidence="1">
    <location>
        <begin position="36"/>
        <end position="63"/>
    </location>
</feature>
<gene>
    <name evidence="3" type="ORF">g.13519</name>
</gene>
<dbReference type="InterPro" id="IPR029526">
    <property type="entry name" value="PGBD"/>
</dbReference>
<dbReference type="EMBL" id="GEDC01030428">
    <property type="protein sequence ID" value="JAS06870.1"/>
    <property type="molecule type" value="Transcribed_RNA"/>
</dbReference>
<feature type="region of interest" description="Disordered" evidence="1">
    <location>
        <begin position="20"/>
        <end position="63"/>
    </location>
</feature>
<sequence length="433" mass="49981">MTDRKIFSSSEEILAELIRQAEESDEGSLDFSENPSETEDEILSNIDAEDIFDCDDEGDDQSDMEDKEYELGKDEETIWTNVPFRSKFARTSSSNIITHLPGPRGEAREIVDEDKLFSLYITDEMIENIVHFTNDEMERSRIKYTNTDLPFLRPTNVIETKALIGLLYMSGVLKNTGLNQNDMFSELYGPPIFRSTMPKKRFQFLLQNLRFDDKRTRNLRKADKFAPFRKIWDVFIANCLKYFSPSEYLTVDETLLSFRGRCPFKMFIPSKPDKYGLKIISICDARTFYFISGIPYVGREQNKKKGDLSFPTQYVLRLTESVAGSNRNVTCDNWFTSYELAEELSKKKLTLVGTLRKNKRETPPSMLLPARPGTSKFMYQDNKTLVSYNPKKNKKVLLLSSMHDQGIINTAAQKPEIVEFYNLTKGGVDVWTN</sequence>
<dbReference type="PANTHER" id="PTHR46599:SF6">
    <property type="entry name" value="DUAL SPECIFICITY PHOSPHATASE 26"/>
    <property type="match status" value="1"/>
</dbReference>
<organism evidence="3">
    <name type="scientific">Clastoptera arizonana</name>
    <name type="common">Arizona spittle bug</name>
    <dbReference type="NCBI Taxonomy" id="38151"/>
    <lineage>
        <taxon>Eukaryota</taxon>
        <taxon>Metazoa</taxon>
        <taxon>Ecdysozoa</taxon>
        <taxon>Arthropoda</taxon>
        <taxon>Hexapoda</taxon>
        <taxon>Insecta</taxon>
        <taxon>Pterygota</taxon>
        <taxon>Neoptera</taxon>
        <taxon>Paraneoptera</taxon>
        <taxon>Hemiptera</taxon>
        <taxon>Auchenorrhyncha</taxon>
        <taxon>Cercopoidea</taxon>
        <taxon>Clastopteridae</taxon>
        <taxon>Clastoptera</taxon>
    </lineage>
</organism>
<protein>
    <recommendedName>
        <fullName evidence="2">PiggyBac transposable element-derived protein domain-containing protein</fullName>
    </recommendedName>
</protein>
<dbReference type="PANTHER" id="PTHR46599">
    <property type="entry name" value="PIGGYBAC TRANSPOSABLE ELEMENT-DERIVED PROTEIN 4"/>
    <property type="match status" value="1"/>
</dbReference>
<feature type="domain" description="PiggyBac transposable element-derived protein" evidence="2">
    <location>
        <begin position="115"/>
        <end position="429"/>
    </location>
</feature>
<evidence type="ECO:0000313" key="3">
    <source>
        <dbReference type="EMBL" id="JAS06870.1"/>
    </source>
</evidence>